<name>A0A388TI14_9BACT</name>
<proteinExistence type="inferred from homology"/>
<evidence type="ECO:0000256" key="4">
    <source>
        <dbReference type="ARBA" id="ARBA00022741"/>
    </source>
</evidence>
<comment type="catalytic activity">
    <reaction evidence="9 10">
        <text>N(6)-carboxybiotinyl-L-lysyl-[protein] + acetyl-CoA = N(6)-biotinyl-L-lysyl-[protein] + malonyl-CoA</text>
        <dbReference type="Rhea" id="RHEA:54728"/>
        <dbReference type="Rhea" id="RHEA-COMP:10505"/>
        <dbReference type="Rhea" id="RHEA-COMP:10506"/>
        <dbReference type="ChEBI" id="CHEBI:57288"/>
        <dbReference type="ChEBI" id="CHEBI:57384"/>
        <dbReference type="ChEBI" id="CHEBI:83144"/>
        <dbReference type="ChEBI" id="CHEBI:83145"/>
        <dbReference type="EC" id="2.1.3.15"/>
    </reaction>
</comment>
<evidence type="ECO:0000256" key="1">
    <source>
        <dbReference type="ARBA" id="ARBA00004956"/>
    </source>
</evidence>
<dbReference type="Proteomes" id="UP000275925">
    <property type="component" value="Unassembled WGS sequence"/>
</dbReference>
<dbReference type="InterPro" id="IPR001095">
    <property type="entry name" value="Acetyl_CoA_COase_a_su"/>
</dbReference>
<comment type="caution">
    <text evidence="13">The sequence shown here is derived from an EMBL/GenBank/DDBJ whole genome shotgun (WGS) entry which is preliminary data.</text>
</comment>
<protein>
    <recommendedName>
        <fullName evidence="10">Acetyl-coenzyme A carboxylase carboxyl transferase subunit alpha</fullName>
        <shortName evidence="10">ACCase subunit alpha</shortName>
        <shortName evidence="10">Acetyl-CoA carboxylase carboxyltransferase subunit alpha</shortName>
        <ecNumber evidence="10">2.1.3.15</ecNumber>
    </recommendedName>
</protein>
<accession>A0A388TI14</accession>
<comment type="similarity">
    <text evidence="10">Belongs to the AccA family.</text>
</comment>
<comment type="subcellular location">
    <subcellularLocation>
        <location evidence="10">Cytoplasm</location>
    </subcellularLocation>
</comment>
<keyword evidence="11" id="KW-0175">Coiled coil</keyword>
<gene>
    <name evidence="10 13" type="primary">accA</name>
    <name evidence="13" type="ORF">NO2_0952</name>
</gene>
<dbReference type="PANTHER" id="PTHR42853:SF3">
    <property type="entry name" value="ACETYL-COENZYME A CARBOXYLASE CARBOXYL TRANSFERASE SUBUNIT ALPHA, CHLOROPLASTIC"/>
    <property type="match status" value="1"/>
</dbReference>
<dbReference type="PANTHER" id="PTHR42853">
    <property type="entry name" value="ACETYL-COENZYME A CARBOXYLASE CARBOXYL TRANSFERASE SUBUNIT ALPHA"/>
    <property type="match status" value="1"/>
</dbReference>
<evidence type="ECO:0000256" key="5">
    <source>
        <dbReference type="ARBA" id="ARBA00022832"/>
    </source>
</evidence>
<dbReference type="GO" id="GO:2001295">
    <property type="term" value="P:malonyl-CoA biosynthetic process"/>
    <property type="evidence" value="ECO:0007669"/>
    <property type="project" value="UniProtKB-UniRule"/>
</dbReference>
<reference evidence="13 14" key="1">
    <citation type="journal article" date="2019" name="ISME J.">
        <title>Genome analyses of uncultured TG2/ZB3 bacteria in 'Margulisbacteria' specifically attached to ectosymbiotic spirochetes of protists in the termite gut.</title>
        <authorList>
            <person name="Utami Y.D."/>
            <person name="Kuwahara H."/>
            <person name="Igai K."/>
            <person name="Murakami T."/>
            <person name="Sugaya K."/>
            <person name="Morikawa T."/>
            <person name="Nagura Y."/>
            <person name="Yuki M."/>
            <person name="Deevong P."/>
            <person name="Inoue T."/>
            <person name="Kihara K."/>
            <person name="Lo N."/>
            <person name="Yamada A."/>
            <person name="Ohkuma M."/>
            <person name="Hongoh Y."/>
        </authorList>
    </citation>
    <scope>NUCLEOTIDE SEQUENCE [LARGE SCALE GENOMIC DNA]</scope>
    <source>
        <strain evidence="13">NkOx7-02</strain>
    </source>
</reference>
<feature type="domain" description="CoA carboxyltransferase C-terminal" evidence="12">
    <location>
        <begin position="38"/>
        <end position="299"/>
    </location>
</feature>
<dbReference type="Gene3D" id="3.90.226.10">
    <property type="entry name" value="2-enoyl-CoA Hydratase, Chain A, domain 1"/>
    <property type="match status" value="1"/>
</dbReference>
<organism evidence="13 14">
    <name type="scientific">Candidatus Termititenax persephonae</name>
    <dbReference type="NCBI Taxonomy" id="2218525"/>
    <lineage>
        <taxon>Bacteria</taxon>
        <taxon>Bacillati</taxon>
        <taxon>Candidatus Margulisiibacteriota</taxon>
        <taxon>Candidatus Termititenacia</taxon>
        <taxon>Candidatus Termititenacales</taxon>
        <taxon>Candidatus Termititenacaceae</taxon>
        <taxon>Candidatus Termititenax</taxon>
    </lineage>
</organism>
<comment type="function">
    <text evidence="10">Component of the acetyl coenzyme A carboxylase (ACC) complex. First, biotin carboxylase catalyzes the carboxylation of biotin on its carrier protein (BCCP) and then the CO(2) group is transferred by the carboxyltransferase to acetyl-CoA to form malonyl-CoA.</text>
</comment>
<comment type="subunit">
    <text evidence="10">Acetyl-CoA carboxylase is a heterohexamer composed of biotin carboxyl carrier protein (AccB), biotin carboxylase (AccC) and two subunits each of ACCase subunit alpha (AccA) and ACCase subunit beta (AccD).</text>
</comment>
<dbReference type="GO" id="GO:0009317">
    <property type="term" value="C:acetyl-CoA carboxylase complex"/>
    <property type="evidence" value="ECO:0007669"/>
    <property type="project" value="InterPro"/>
</dbReference>
<dbReference type="SUPFAM" id="SSF52096">
    <property type="entry name" value="ClpP/crotonase"/>
    <property type="match status" value="1"/>
</dbReference>
<keyword evidence="3 10" id="KW-0808">Transferase</keyword>
<feature type="coiled-coil region" evidence="11">
    <location>
        <begin position="18"/>
        <end position="56"/>
    </location>
</feature>
<keyword evidence="7 10" id="KW-0443">Lipid metabolism</keyword>
<evidence type="ECO:0000256" key="2">
    <source>
        <dbReference type="ARBA" id="ARBA00022516"/>
    </source>
</evidence>
<comment type="pathway">
    <text evidence="1 10">Lipid metabolism; malonyl-CoA biosynthesis; malonyl-CoA from acetyl-CoA: step 1/1.</text>
</comment>
<dbReference type="UniPathway" id="UPA00655">
    <property type="reaction ID" value="UER00711"/>
</dbReference>
<dbReference type="PROSITE" id="PS50989">
    <property type="entry name" value="COA_CT_CTER"/>
    <property type="match status" value="1"/>
</dbReference>
<evidence type="ECO:0000256" key="11">
    <source>
        <dbReference type="SAM" id="Coils"/>
    </source>
</evidence>
<dbReference type="EMBL" id="BGZO01000026">
    <property type="protein sequence ID" value="GBR76397.1"/>
    <property type="molecule type" value="Genomic_DNA"/>
</dbReference>
<evidence type="ECO:0000256" key="8">
    <source>
        <dbReference type="ARBA" id="ARBA00023160"/>
    </source>
</evidence>
<dbReference type="AlphaFoldDB" id="A0A388TI14"/>
<evidence type="ECO:0000256" key="3">
    <source>
        <dbReference type="ARBA" id="ARBA00022679"/>
    </source>
</evidence>
<sequence>MAETGTKKKILLEFEKPLAEIYDKIAELETLAREQNLNLDKEISEMKERAAVTERKTFQSLSPSQIVQVARHQLRPSTLDYIRLIFTDFVELKGDRLFGDDPAIVGGLAFLAQQPVAIIGHQKGHDTRENIYRNFGMPQPEGYRKALRIMRTAEKFGFPLITLIDTPGAFPGLGAEERGQAEAIAHNLLEMSQLQTPILSIVTGEGGSGGALGIAVANKVLMLAYAVYSVISPEACGSILWRNAAQAETAASALKITAPDLLKLKIIDGIIPEPQGGAHNNHEAAAQNLRQEIEKFLAEYKTKATAEITAERYDKFRQMGFFKTAVDNIY</sequence>
<dbReference type="EC" id="2.1.3.15" evidence="10"/>
<evidence type="ECO:0000256" key="6">
    <source>
        <dbReference type="ARBA" id="ARBA00022840"/>
    </source>
</evidence>
<keyword evidence="4 10" id="KW-0547">Nucleotide-binding</keyword>
<evidence type="ECO:0000259" key="12">
    <source>
        <dbReference type="PROSITE" id="PS50989"/>
    </source>
</evidence>
<dbReference type="NCBIfam" id="TIGR00513">
    <property type="entry name" value="accA"/>
    <property type="match status" value="1"/>
</dbReference>
<dbReference type="GO" id="GO:0005524">
    <property type="term" value="F:ATP binding"/>
    <property type="evidence" value="ECO:0007669"/>
    <property type="project" value="UniProtKB-KW"/>
</dbReference>
<dbReference type="NCBIfam" id="NF041504">
    <property type="entry name" value="AccA_sub"/>
    <property type="match status" value="1"/>
</dbReference>
<keyword evidence="6 10" id="KW-0067">ATP-binding</keyword>
<keyword evidence="2 10" id="KW-0444">Lipid biosynthesis</keyword>
<dbReference type="GO" id="GO:0016743">
    <property type="term" value="F:carboxyl- or carbamoyltransferase activity"/>
    <property type="evidence" value="ECO:0007669"/>
    <property type="project" value="UniProtKB-UniRule"/>
</dbReference>
<keyword evidence="14" id="KW-1185">Reference proteome</keyword>
<dbReference type="PRINTS" id="PR01069">
    <property type="entry name" value="ACCCTRFRASEA"/>
</dbReference>
<keyword evidence="10" id="KW-0963">Cytoplasm</keyword>
<dbReference type="InterPro" id="IPR029045">
    <property type="entry name" value="ClpP/crotonase-like_dom_sf"/>
</dbReference>
<dbReference type="GO" id="GO:0003989">
    <property type="term" value="F:acetyl-CoA carboxylase activity"/>
    <property type="evidence" value="ECO:0007669"/>
    <property type="project" value="InterPro"/>
</dbReference>
<evidence type="ECO:0000313" key="13">
    <source>
        <dbReference type="EMBL" id="GBR76397.1"/>
    </source>
</evidence>
<dbReference type="InterPro" id="IPR011763">
    <property type="entry name" value="COA_CT_C"/>
</dbReference>
<evidence type="ECO:0000256" key="7">
    <source>
        <dbReference type="ARBA" id="ARBA00023098"/>
    </source>
</evidence>
<dbReference type="NCBIfam" id="NF004344">
    <property type="entry name" value="PRK05724.1"/>
    <property type="match status" value="1"/>
</dbReference>
<keyword evidence="5 10" id="KW-0276">Fatty acid metabolism</keyword>
<evidence type="ECO:0000256" key="10">
    <source>
        <dbReference type="HAMAP-Rule" id="MF_00823"/>
    </source>
</evidence>
<evidence type="ECO:0000256" key="9">
    <source>
        <dbReference type="ARBA" id="ARBA00049152"/>
    </source>
</evidence>
<dbReference type="HAMAP" id="MF_00823">
    <property type="entry name" value="AcetylCoA_CT_alpha"/>
    <property type="match status" value="1"/>
</dbReference>
<dbReference type="Pfam" id="PF03255">
    <property type="entry name" value="ACCA"/>
    <property type="match status" value="1"/>
</dbReference>
<dbReference type="GO" id="GO:0006633">
    <property type="term" value="P:fatty acid biosynthetic process"/>
    <property type="evidence" value="ECO:0007669"/>
    <property type="project" value="UniProtKB-KW"/>
</dbReference>
<evidence type="ECO:0000313" key="14">
    <source>
        <dbReference type="Proteomes" id="UP000275925"/>
    </source>
</evidence>
<keyword evidence="8 10" id="KW-0275">Fatty acid biosynthesis</keyword>